<reference evidence="1 2" key="1">
    <citation type="submission" date="2024-09" db="EMBL/GenBank/DDBJ databases">
        <authorList>
            <person name="Sun Q."/>
            <person name="Mori K."/>
        </authorList>
    </citation>
    <scope>NUCLEOTIDE SEQUENCE [LARGE SCALE GENOMIC DNA]</scope>
    <source>
        <strain evidence="1 2">CECT 8064</strain>
    </source>
</reference>
<organism evidence="1 2">
    <name type="scientific">Vibrio olivae</name>
    <dbReference type="NCBI Taxonomy" id="1243002"/>
    <lineage>
        <taxon>Bacteria</taxon>
        <taxon>Pseudomonadati</taxon>
        <taxon>Pseudomonadota</taxon>
        <taxon>Gammaproteobacteria</taxon>
        <taxon>Vibrionales</taxon>
        <taxon>Vibrionaceae</taxon>
        <taxon>Vibrio</taxon>
    </lineage>
</organism>
<keyword evidence="2" id="KW-1185">Reference proteome</keyword>
<name>A0ABV5HQN1_9VIBR</name>
<accession>A0ABV5HQN1</accession>
<evidence type="ECO:0000313" key="1">
    <source>
        <dbReference type="EMBL" id="MFB9136565.1"/>
    </source>
</evidence>
<dbReference type="Proteomes" id="UP001589645">
    <property type="component" value="Unassembled WGS sequence"/>
</dbReference>
<proteinExistence type="predicted"/>
<protein>
    <submittedName>
        <fullName evidence="1">Uncharacterized protein</fullName>
    </submittedName>
</protein>
<dbReference type="RefSeq" id="WP_390194782.1">
    <property type="nucleotide sequence ID" value="NZ_JBHMEP010000006.1"/>
</dbReference>
<gene>
    <name evidence="1" type="ORF">ACFFUV_16470</name>
</gene>
<evidence type="ECO:0000313" key="2">
    <source>
        <dbReference type="Proteomes" id="UP001589645"/>
    </source>
</evidence>
<dbReference type="EMBL" id="JBHMEP010000006">
    <property type="protein sequence ID" value="MFB9136565.1"/>
    <property type="molecule type" value="Genomic_DNA"/>
</dbReference>
<sequence>MSAAQSPKTEETYVIIYFDGADMASFEIEAETREEAVEAFKHTGRSDKDVFSIRP</sequence>
<comment type="caution">
    <text evidence="1">The sequence shown here is derived from an EMBL/GenBank/DDBJ whole genome shotgun (WGS) entry which is preliminary data.</text>
</comment>